<protein>
    <recommendedName>
        <fullName evidence="10">RNA cytidine acetyltransferase</fullName>
    </recommendedName>
</protein>
<keyword evidence="5" id="KW-0012">Acyltransferase</keyword>
<evidence type="ECO:0000256" key="3">
    <source>
        <dbReference type="ARBA" id="ARBA00022741"/>
    </source>
</evidence>
<gene>
    <name evidence="8" type="ORF">RJ639_020773</name>
</gene>
<keyword evidence="4" id="KW-0067">ATP-binding</keyword>
<keyword evidence="3" id="KW-0547">Nucleotide-binding</keyword>
<dbReference type="GO" id="GO:0005524">
    <property type="term" value="F:ATP binding"/>
    <property type="evidence" value="ECO:0007669"/>
    <property type="project" value="UniProtKB-KW"/>
</dbReference>
<dbReference type="InterPro" id="IPR032672">
    <property type="entry name" value="TmcA/NAT10/Kre33"/>
</dbReference>
<evidence type="ECO:0000256" key="5">
    <source>
        <dbReference type="ARBA" id="ARBA00023315"/>
    </source>
</evidence>
<dbReference type="InterPro" id="IPR026960">
    <property type="entry name" value="RVT-Znf"/>
</dbReference>
<evidence type="ECO:0000313" key="8">
    <source>
        <dbReference type="EMBL" id="KAK3000848.1"/>
    </source>
</evidence>
<evidence type="ECO:0000256" key="4">
    <source>
        <dbReference type="ARBA" id="ARBA00022840"/>
    </source>
</evidence>
<feature type="domain" description="TcmA/NAT10 helicase" evidence="6">
    <location>
        <begin position="325"/>
        <end position="400"/>
    </location>
</feature>
<organism evidence="8 9">
    <name type="scientific">Escallonia herrerae</name>
    <dbReference type="NCBI Taxonomy" id="1293975"/>
    <lineage>
        <taxon>Eukaryota</taxon>
        <taxon>Viridiplantae</taxon>
        <taxon>Streptophyta</taxon>
        <taxon>Embryophyta</taxon>
        <taxon>Tracheophyta</taxon>
        <taxon>Spermatophyta</taxon>
        <taxon>Magnoliopsida</taxon>
        <taxon>eudicotyledons</taxon>
        <taxon>Gunneridae</taxon>
        <taxon>Pentapetalae</taxon>
        <taxon>asterids</taxon>
        <taxon>campanulids</taxon>
        <taxon>Escalloniales</taxon>
        <taxon>Escalloniaceae</taxon>
        <taxon>Escallonia</taxon>
    </lineage>
</organism>
<feature type="domain" description="Reverse transcriptase zinc-binding" evidence="7">
    <location>
        <begin position="7"/>
        <end position="73"/>
    </location>
</feature>
<dbReference type="GO" id="GO:0000049">
    <property type="term" value="F:tRNA binding"/>
    <property type="evidence" value="ECO:0007669"/>
    <property type="project" value="TreeGrafter"/>
</dbReference>
<evidence type="ECO:0008006" key="10">
    <source>
        <dbReference type="Google" id="ProtNLM"/>
    </source>
</evidence>
<accession>A0AA88V4B4</accession>
<proteinExistence type="predicted"/>
<sequence>METNVLFSSKSVYNDIICNNVDSNHYDSKIWDKIWKVKTSRLVNFFMWIAAHNCLPTNALRASIGIDTTPNYEFYQQPVNPFAGVGEDLVGSDKLLEGSCGLGGETPNWVSLSGWRWRASRSRRSGSRRRCSRGQALAPRIGTASPATPCYTTFRIVNLHYMLSKSVVKSRPTVLWCYRDKLELSSHKKKRAKQVKKLMQRGLLDPEKDVHDRFRTESHTNATGRFNERFLLSLGSCKSCVVMDDELNILPLSSHMKLISSVAVKEDSEGLSEAERDLKNLKEQLNDDYPVGPLIKKCSTLDQGKAVITFLDAILDKTLRSTVALLAARGRGKSASLGLAIAGAVASGYSNIFVTAPSPENLKTLFEFVCKGFHMLEYKEHLDYDVVKSPNPEFKKATVRINIYKQHRQTIQSMAILKDKIHSLELKLGESENTSLIPISGMVVVGRVSGIKHSVTRVISTQVSNAQLSAADLADQLHAPI</sequence>
<dbReference type="Pfam" id="PF05127">
    <property type="entry name" value="NAT10_TcmA_helicase"/>
    <property type="match status" value="1"/>
</dbReference>
<dbReference type="Gene3D" id="3.40.50.300">
    <property type="entry name" value="P-loop containing nucleotide triphosphate hydrolases"/>
    <property type="match status" value="1"/>
</dbReference>
<evidence type="ECO:0000256" key="1">
    <source>
        <dbReference type="ARBA" id="ARBA00004123"/>
    </source>
</evidence>
<dbReference type="GO" id="GO:0005730">
    <property type="term" value="C:nucleolus"/>
    <property type="evidence" value="ECO:0007669"/>
    <property type="project" value="TreeGrafter"/>
</dbReference>
<evidence type="ECO:0000259" key="6">
    <source>
        <dbReference type="Pfam" id="PF05127"/>
    </source>
</evidence>
<comment type="caution">
    <text evidence="8">The sequence shown here is derived from an EMBL/GenBank/DDBJ whole genome shotgun (WGS) entry which is preliminary data.</text>
</comment>
<dbReference type="AlphaFoldDB" id="A0AA88V4B4"/>
<dbReference type="InterPro" id="IPR027417">
    <property type="entry name" value="P-loop_NTPase"/>
</dbReference>
<name>A0AA88V4B4_9ASTE</name>
<evidence type="ECO:0000256" key="2">
    <source>
        <dbReference type="ARBA" id="ARBA00022679"/>
    </source>
</evidence>
<reference evidence="8" key="1">
    <citation type="submission" date="2022-12" db="EMBL/GenBank/DDBJ databases">
        <title>Draft genome assemblies for two species of Escallonia (Escalloniales).</title>
        <authorList>
            <person name="Chanderbali A."/>
            <person name="Dervinis C."/>
            <person name="Anghel I."/>
            <person name="Soltis D."/>
            <person name="Soltis P."/>
            <person name="Zapata F."/>
        </authorList>
    </citation>
    <scope>NUCLEOTIDE SEQUENCE</scope>
    <source>
        <strain evidence="8">UCBG64.0493</strain>
        <tissue evidence="8">Leaf</tissue>
    </source>
</reference>
<dbReference type="Proteomes" id="UP001188597">
    <property type="component" value="Unassembled WGS sequence"/>
</dbReference>
<dbReference type="PANTHER" id="PTHR10925:SF5">
    <property type="entry name" value="RNA CYTIDINE ACETYLTRANSFERASE"/>
    <property type="match status" value="1"/>
</dbReference>
<dbReference type="GO" id="GO:1990883">
    <property type="term" value="F:18S rRNA cytidine N-acetyltransferase activity"/>
    <property type="evidence" value="ECO:0007669"/>
    <property type="project" value="TreeGrafter"/>
</dbReference>
<dbReference type="PANTHER" id="PTHR10925">
    <property type="entry name" value="N-ACETYLTRANSFERASE 10"/>
    <property type="match status" value="1"/>
</dbReference>
<comment type="subcellular location">
    <subcellularLocation>
        <location evidence="1">Nucleus</location>
    </subcellularLocation>
</comment>
<keyword evidence="9" id="KW-1185">Reference proteome</keyword>
<evidence type="ECO:0000259" key="7">
    <source>
        <dbReference type="Pfam" id="PF13966"/>
    </source>
</evidence>
<dbReference type="InterPro" id="IPR007807">
    <property type="entry name" value="TcmA/NAT10_helicase"/>
</dbReference>
<keyword evidence="2" id="KW-0808">Transferase</keyword>
<evidence type="ECO:0000313" key="9">
    <source>
        <dbReference type="Proteomes" id="UP001188597"/>
    </source>
</evidence>
<dbReference type="EMBL" id="JAVXUP010002909">
    <property type="protein sequence ID" value="KAK3000848.1"/>
    <property type="molecule type" value="Genomic_DNA"/>
</dbReference>
<dbReference type="GO" id="GO:0030686">
    <property type="term" value="C:90S preribosome"/>
    <property type="evidence" value="ECO:0007669"/>
    <property type="project" value="TreeGrafter"/>
</dbReference>
<dbReference type="GO" id="GO:1904812">
    <property type="term" value="P:rRNA acetylation involved in maturation of SSU-rRNA"/>
    <property type="evidence" value="ECO:0007669"/>
    <property type="project" value="TreeGrafter"/>
</dbReference>
<dbReference type="Pfam" id="PF13966">
    <property type="entry name" value="zf-RVT"/>
    <property type="match status" value="1"/>
</dbReference>